<dbReference type="InterPro" id="IPR006764">
    <property type="entry name" value="SAM_dep_MeTrfase_SAV2177_type"/>
</dbReference>
<dbReference type="RefSeq" id="WP_093954513.1">
    <property type="nucleotide sequence ID" value="NZ_NMUL01000099.1"/>
</dbReference>
<reference evidence="2" key="1">
    <citation type="submission" date="2017-07" db="EMBL/GenBank/DDBJ databases">
        <title>Comparative genome mining reveals phylogenetic distribution patterns of secondary metabolites in Amycolatopsis.</title>
        <authorList>
            <person name="Adamek M."/>
            <person name="Alanjary M."/>
            <person name="Sales-Ortells H."/>
            <person name="Goodfellow M."/>
            <person name="Bull A.T."/>
            <person name="Kalinowski J."/>
            <person name="Ziemert N."/>
        </authorList>
    </citation>
    <scope>NUCLEOTIDE SEQUENCE [LARGE SCALE GENOMIC DNA]</scope>
    <source>
        <strain evidence="2">H5</strain>
    </source>
</reference>
<keyword evidence="2" id="KW-1185">Reference proteome</keyword>
<dbReference type="Pfam" id="PF04672">
    <property type="entry name" value="Methyltransf_19"/>
    <property type="match status" value="1"/>
</dbReference>
<dbReference type="SUPFAM" id="SSF53335">
    <property type="entry name" value="S-adenosyl-L-methionine-dependent methyltransferases"/>
    <property type="match status" value="1"/>
</dbReference>
<dbReference type="InterPro" id="IPR029063">
    <property type="entry name" value="SAM-dependent_MTases_sf"/>
</dbReference>
<feature type="non-terminal residue" evidence="1">
    <location>
        <position position="247"/>
    </location>
</feature>
<organism evidence="1 2">
    <name type="scientific">Amycolatopsis vastitatis</name>
    <dbReference type="NCBI Taxonomy" id="1905142"/>
    <lineage>
        <taxon>Bacteria</taxon>
        <taxon>Bacillati</taxon>
        <taxon>Actinomycetota</taxon>
        <taxon>Actinomycetes</taxon>
        <taxon>Pseudonocardiales</taxon>
        <taxon>Pseudonocardiaceae</taxon>
        <taxon>Amycolatopsis</taxon>
    </lineage>
</organism>
<evidence type="ECO:0000313" key="1">
    <source>
        <dbReference type="EMBL" id="OXM59111.1"/>
    </source>
</evidence>
<dbReference type="OrthoDB" id="3640086at2"/>
<dbReference type="Proteomes" id="UP000215199">
    <property type="component" value="Unassembled WGS sequence"/>
</dbReference>
<comment type="caution">
    <text evidence="1">The sequence shown here is derived from an EMBL/GenBank/DDBJ whole genome shotgun (WGS) entry which is preliminary data.</text>
</comment>
<protein>
    <recommendedName>
        <fullName evidence="3">S-adenosyl methyltransferase</fullName>
    </recommendedName>
</protein>
<dbReference type="Gene3D" id="3.40.50.150">
    <property type="entry name" value="Vaccinia Virus protein VP39"/>
    <property type="match status" value="1"/>
</dbReference>
<evidence type="ECO:0000313" key="2">
    <source>
        <dbReference type="Proteomes" id="UP000215199"/>
    </source>
</evidence>
<sequence length="247" mass="26905">MPELDLCCASPARIKDFLLGGGNAYAIDKAWCANATRILPSLRRTYRDEHRFLRRAIRLVAAKRGISRFLVVDAGLPDSDATHEYIAQHETSKAVFTSDDRHVLAYLELAASNHPAIDSVCGTFSVPGTILLTDPTQQLLGAGTPVCLVLCGVLETISQNDDAHTALRCYTERLPAGSLVIVTHPTVDGLNPAHPADREMATNMRQVCQAYGAGHQPERHLRTAEELRDILSGLTLIPPGIAFTSNW</sequence>
<dbReference type="AlphaFoldDB" id="A0A229SKE1"/>
<proteinExistence type="predicted"/>
<evidence type="ECO:0008006" key="3">
    <source>
        <dbReference type="Google" id="ProtNLM"/>
    </source>
</evidence>
<dbReference type="EMBL" id="NMUL01000099">
    <property type="protein sequence ID" value="OXM59111.1"/>
    <property type="molecule type" value="Genomic_DNA"/>
</dbReference>
<gene>
    <name evidence="1" type="ORF">CF165_49345</name>
</gene>
<name>A0A229SKE1_9PSEU</name>
<accession>A0A229SKE1</accession>